<keyword evidence="1" id="KW-0472">Membrane</keyword>
<keyword evidence="1" id="KW-1133">Transmembrane helix</keyword>
<sequence>MREKIGWLVFLGLVVVAGIGGYKWAGRKQACRVEMVSDSQVLEVKVTDGRKFSEFMQEFVPCENGQFTVGEPVNLSGPYRVSRLAVEFSDRQGKTGSRDAERKSQMTYGYEFYPGQSLARIRLQVEREFAKRENFGVMLPYIIAARADAMYKYTDTSAWMDRKVGLEDFGWSLEKAGLSYRLAAEND</sequence>
<feature type="transmembrane region" description="Helical" evidence="1">
    <location>
        <begin position="6"/>
        <end position="25"/>
    </location>
</feature>
<proteinExistence type="predicted"/>
<evidence type="ECO:0000313" key="3">
    <source>
        <dbReference type="Proteomes" id="UP000034877"/>
    </source>
</evidence>
<dbReference type="AlphaFoldDB" id="A0A0G1UFD4"/>
<gene>
    <name evidence="2" type="ORF">UY22_C0025G0002</name>
</gene>
<protein>
    <submittedName>
        <fullName evidence="2">Uncharacterized protein</fullName>
    </submittedName>
</protein>
<name>A0A0G1UFD4_9BACT</name>
<dbReference type="Proteomes" id="UP000034877">
    <property type="component" value="Unassembled WGS sequence"/>
</dbReference>
<dbReference type="EMBL" id="LCPE01000025">
    <property type="protein sequence ID" value="KKU92821.1"/>
    <property type="molecule type" value="Genomic_DNA"/>
</dbReference>
<evidence type="ECO:0000313" key="2">
    <source>
        <dbReference type="EMBL" id="KKU92821.1"/>
    </source>
</evidence>
<organism evidence="2 3">
    <name type="scientific">Candidatus Amesbacteria bacterium GW2011_GWC1_48_10</name>
    <dbReference type="NCBI Taxonomy" id="1618365"/>
    <lineage>
        <taxon>Bacteria</taxon>
        <taxon>Candidatus Amesiibacteriota</taxon>
    </lineage>
</organism>
<comment type="caution">
    <text evidence="2">The sequence shown here is derived from an EMBL/GenBank/DDBJ whole genome shotgun (WGS) entry which is preliminary data.</text>
</comment>
<reference evidence="2 3" key="1">
    <citation type="journal article" date="2015" name="Nature">
        <title>rRNA introns, odd ribosomes, and small enigmatic genomes across a large radiation of phyla.</title>
        <authorList>
            <person name="Brown C.T."/>
            <person name="Hug L.A."/>
            <person name="Thomas B.C."/>
            <person name="Sharon I."/>
            <person name="Castelle C.J."/>
            <person name="Singh A."/>
            <person name="Wilkins M.J."/>
            <person name="Williams K.H."/>
            <person name="Banfield J.F."/>
        </authorList>
    </citation>
    <scope>NUCLEOTIDE SEQUENCE [LARGE SCALE GENOMIC DNA]</scope>
</reference>
<evidence type="ECO:0000256" key="1">
    <source>
        <dbReference type="SAM" id="Phobius"/>
    </source>
</evidence>
<accession>A0A0G1UFD4</accession>
<keyword evidence="1" id="KW-0812">Transmembrane</keyword>